<evidence type="ECO:0008006" key="6">
    <source>
        <dbReference type="Google" id="ProtNLM"/>
    </source>
</evidence>
<organism evidence="4 5">
    <name type="scientific">Desmophyllum pertusum</name>
    <dbReference type="NCBI Taxonomy" id="174260"/>
    <lineage>
        <taxon>Eukaryota</taxon>
        <taxon>Metazoa</taxon>
        <taxon>Cnidaria</taxon>
        <taxon>Anthozoa</taxon>
        <taxon>Hexacorallia</taxon>
        <taxon>Scleractinia</taxon>
        <taxon>Caryophylliina</taxon>
        <taxon>Caryophylliidae</taxon>
        <taxon>Desmophyllum</taxon>
    </lineage>
</organism>
<dbReference type="Gene3D" id="1.25.40.10">
    <property type="entry name" value="Tetratricopeptide repeat domain"/>
    <property type="match status" value="3"/>
</dbReference>
<evidence type="ECO:0000256" key="1">
    <source>
        <dbReference type="ARBA" id="ARBA00022737"/>
    </source>
</evidence>
<comment type="caution">
    <text evidence="4">The sequence shown here is derived from an EMBL/GenBank/DDBJ whole genome shotgun (WGS) entry which is preliminary data.</text>
</comment>
<evidence type="ECO:0000256" key="2">
    <source>
        <dbReference type="ARBA" id="ARBA00022803"/>
    </source>
</evidence>
<dbReference type="InterPro" id="IPR019734">
    <property type="entry name" value="TPR_rpt"/>
</dbReference>
<keyword evidence="1" id="KW-0677">Repeat</keyword>
<keyword evidence="2 3" id="KW-0802">TPR repeat</keyword>
<dbReference type="Proteomes" id="UP001163046">
    <property type="component" value="Unassembled WGS sequence"/>
</dbReference>
<gene>
    <name evidence="4" type="ORF">OS493_013655</name>
</gene>
<protein>
    <recommendedName>
        <fullName evidence="6">Kinesin light chain</fullName>
    </recommendedName>
</protein>
<name>A0A9X0A3A2_9CNID</name>
<dbReference type="SMART" id="SM00028">
    <property type="entry name" value="TPR"/>
    <property type="match status" value="8"/>
</dbReference>
<dbReference type="EMBL" id="MU825402">
    <property type="protein sequence ID" value="KAJ7392275.1"/>
    <property type="molecule type" value="Genomic_DNA"/>
</dbReference>
<dbReference type="OrthoDB" id="5986486at2759"/>
<dbReference type="PANTHER" id="PTHR45641:SF19">
    <property type="entry name" value="NEPHROCYSTIN-3"/>
    <property type="match status" value="1"/>
</dbReference>
<proteinExistence type="predicted"/>
<feature type="repeat" description="TPR" evidence="3">
    <location>
        <begin position="525"/>
        <end position="558"/>
    </location>
</feature>
<evidence type="ECO:0000313" key="5">
    <source>
        <dbReference type="Proteomes" id="UP001163046"/>
    </source>
</evidence>
<dbReference type="AlphaFoldDB" id="A0A9X0A3A2"/>
<accession>A0A9X0A3A2</accession>
<dbReference type="SUPFAM" id="SSF48452">
    <property type="entry name" value="TPR-like"/>
    <property type="match status" value="2"/>
</dbReference>
<sequence length="694" mass="77428">MEEEIEWRESDASKYAIAMYTAVLKAVNHSAQSDPVFRDIACIGYADSSPLTLSYVLDFLKTNSHHEFTEAQVRNSLRNNVLFKVAGKQGHQTLASHQVIREAFRQVCKVSHVIPNCLNSTFCNLTSASSAGHSHVLLLDVFERLALSFERQLNLTTLNLHNMANTTAVTEPNNSFGSHCLDILTALCVFSTREHLHVAEVMNFRISGTFLRFFSYNLEYWPGLIKLATNQFRLNEIVTLANLQASKDLRYDLQTLLLVLSLHGGAAKLQKEGVMTAINKTSTGIVRLIQVKNHDAAMSGQSPLILNILGVMYRGLGYPYRSRDLHELALDIYRINVKNNGELINSGSEKEKILGEASALHKLGIIYRYLGNLTCAQSAHETSLKLLQELFGEHHAFISSSLLNLAVVYSRQGKYSDALQLHNRSLTILQQTYGPRHANVGRLLNTIGTVYYRLGEFRNAIDYSEHGLQILEDFHGTYHPHVAEALNFLGFMYRDQGSLKKAQTSLERSVSIKEKIFDSDHFILGEAMNDLGVVYTRLGEARKAKTVLQRALSIFNKTWGERHTSVAITLNSLGAAFCASGEPQGAIPLHKKALKILLGMSLGANVEHSVAETRHLLGNAHLAMGHLEDARLMYRLSYSGFSKLYDSGHWRVQSALNSLNSVETVLNKTCRATDAFLLAVSLSSFLAVVYSQRW</sequence>
<dbReference type="InterPro" id="IPR011990">
    <property type="entry name" value="TPR-like_helical_dom_sf"/>
</dbReference>
<dbReference type="PANTHER" id="PTHR45641">
    <property type="entry name" value="TETRATRICOPEPTIDE REPEAT PROTEIN (AFU_ORTHOLOGUE AFUA_6G03870)"/>
    <property type="match status" value="1"/>
</dbReference>
<dbReference type="Pfam" id="PF13424">
    <property type="entry name" value="TPR_12"/>
    <property type="match status" value="2"/>
</dbReference>
<feature type="repeat" description="TPR" evidence="3">
    <location>
        <begin position="483"/>
        <end position="516"/>
    </location>
</feature>
<keyword evidence="5" id="KW-1185">Reference proteome</keyword>
<evidence type="ECO:0000313" key="4">
    <source>
        <dbReference type="EMBL" id="KAJ7392275.1"/>
    </source>
</evidence>
<feature type="repeat" description="TPR" evidence="3">
    <location>
        <begin position="399"/>
        <end position="432"/>
    </location>
</feature>
<reference evidence="4" key="1">
    <citation type="submission" date="2023-01" db="EMBL/GenBank/DDBJ databases">
        <title>Genome assembly of the deep-sea coral Lophelia pertusa.</title>
        <authorList>
            <person name="Herrera S."/>
            <person name="Cordes E."/>
        </authorList>
    </citation>
    <scope>NUCLEOTIDE SEQUENCE</scope>
    <source>
        <strain evidence="4">USNM1676648</strain>
        <tissue evidence="4">Polyp</tissue>
    </source>
</reference>
<evidence type="ECO:0000256" key="3">
    <source>
        <dbReference type="PROSITE-ProRule" id="PRU00339"/>
    </source>
</evidence>
<dbReference type="PROSITE" id="PS50005">
    <property type="entry name" value="TPR"/>
    <property type="match status" value="3"/>
</dbReference>